<keyword evidence="1" id="KW-0732">Signal</keyword>
<feature type="region of interest" description="Disordered" evidence="2">
    <location>
        <begin position="888"/>
        <end position="907"/>
    </location>
</feature>
<dbReference type="InterPro" id="IPR028994">
    <property type="entry name" value="Integrin_alpha_N"/>
</dbReference>
<dbReference type="InterPro" id="IPR013517">
    <property type="entry name" value="FG-GAP"/>
</dbReference>
<dbReference type="GO" id="GO:0030246">
    <property type="term" value="F:carbohydrate binding"/>
    <property type="evidence" value="ECO:0007669"/>
    <property type="project" value="InterPro"/>
</dbReference>
<dbReference type="Gene3D" id="2.130.10.130">
    <property type="entry name" value="Integrin alpha, N-terminal"/>
    <property type="match status" value="1"/>
</dbReference>
<sequence length="988" mass="105403">MSRDNININSSDELNSISNSNRNRFQVNGSTAAGSCVNQDEYALDQTGTCASNVLLSIAEAESCPGWDSIDRGEGEPFFVSISSQIVDNSAQSNYGVGVMDVDDDGEWEAFIAGYAYPNMILKWKADENGGEGGYVDLARTTFHEELIRLEADKTVSVVACDVDGDGYEELMLVNSDSYYGMTDVADHLLRRDPISAGRGYVQIATGTCASNGLADVTDGAACSEAILALSLADTFDFQTEAASPYGCYYHAGNRRVYLNTNLDSRPNGVVDDRYPLCAATGVSSNWEAEDLLWVSSNWEAEDAVLSDPGPEFSDQYTGFFGSGWLDGTAIHQTVTFMVTTSATAQYNLWFRYAQAGTDEMLTKYQRLTINGVIIATDLAFPGTGAWDAWGYCKTSVILNSGLNTVELKAVSSKGAHLDRLEVKFDVWLDYFQPGGPSEAETNYCASRSAACVDRSGNGIYGVFVANYACPSAFFELNADTQVMENIAADIGITESSGARGLVTGPITADDQFGDFGYGMSIYVSNERHDLSNSTAPDFFYRITGDAGPKGEWYSETAAEARLQDSDGEGRGVVMTDLNSDGLLDLVVGNWLGNLHLYIQQEGRVYEDAAPPNQAPWNNSATQNVIVADFDNDGAPELFINSAPGFNLLYTRDTAFTDLKFKRLNAGAAEEPTLRGTGAAVADFDGDGVLELLVSHGGDVEQNVSLFKAARHEGNHYIRIAPLTKYGAPARGTVVRLLIDGEPQRQIVVDAGSGYLCQMEPVAHFGLGSRTTPPDAIEIQWPDRRTVTLYAPAIDQTPPTSPPTEEEFRAALASLASSVLPSDIVIARVQAGSALILSEATVTGSVEAANFAAAVECCAAKELSARAALAPLAPISVVYVAANESASSVPPASSASSEASSSSDSSASESTTFWIGIVSVVVAALVTIAMWKWYHAYTNGNVLPCVKIHPGSAEPAETESVPMLTENASSTAEIINVADESAAQAKDP</sequence>
<keyword evidence="3" id="KW-0812">Transmembrane</keyword>
<accession>A0AAE0G9V2</accession>
<organism evidence="5 6">
    <name type="scientific">Cymbomonas tetramitiformis</name>
    <dbReference type="NCBI Taxonomy" id="36881"/>
    <lineage>
        <taxon>Eukaryota</taxon>
        <taxon>Viridiplantae</taxon>
        <taxon>Chlorophyta</taxon>
        <taxon>Pyramimonadophyceae</taxon>
        <taxon>Pyramimonadales</taxon>
        <taxon>Pyramimonadaceae</taxon>
        <taxon>Cymbomonas</taxon>
    </lineage>
</organism>
<evidence type="ECO:0000313" key="6">
    <source>
        <dbReference type="Proteomes" id="UP001190700"/>
    </source>
</evidence>
<keyword evidence="3" id="KW-0472">Membrane</keyword>
<dbReference type="Gene3D" id="2.60.120.260">
    <property type="entry name" value="Galactose-binding domain-like"/>
    <property type="match status" value="1"/>
</dbReference>
<keyword evidence="3" id="KW-1133">Transmembrane helix</keyword>
<keyword evidence="6" id="KW-1185">Reference proteome</keyword>
<feature type="domain" description="CBM6" evidence="4">
    <location>
        <begin position="297"/>
        <end position="424"/>
    </location>
</feature>
<gene>
    <name evidence="5" type="ORF">CYMTET_17556</name>
</gene>
<dbReference type="PROSITE" id="PS51175">
    <property type="entry name" value="CBM6"/>
    <property type="match status" value="1"/>
</dbReference>
<feature type="transmembrane region" description="Helical" evidence="3">
    <location>
        <begin position="913"/>
        <end position="931"/>
    </location>
</feature>
<evidence type="ECO:0000256" key="3">
    <source>
        <dbReference type="SAM" id="Phobius"/>
    </source>
</evidence>
<dbReference type="InterPro" id="IPR027039">
    <property type="entry name" value="Crtac1"/>
</dbReference>
<dbReference type="InterPro" id="IPR005084">
    <property type="entry name" value="CBM6"/>
</dbReference>
<dbReference type="AlphaFoldDB" id="A0AAE0G9V2"/>
<dbReference type="EMBL" id="LGRX02007833">
    <property type="protein sequence ID" value="KAK3274252.1"/>
    <property type="molecule type" value="Genomic_DNA"/>
</dbReference>
<dbReference type="InterPro" id="IPR011519">
    <property type="entry name" value="UnbV_ASPIC"/>
</dbReference>
<dbReference type="InterPro" id="IPR008979">
    <property type="entry name" value="Galactose-bd-like_sf"/>
</dbReference>
<dbReference type="SUPFAM" id="SSF49785">
    <property type="entry name" value="Galactose-binding domain-like"/>
    <property type="match status" value="1"/>
</dbReference>
<comment type="caution">
    <text evidence="5">The sequence shown here is derived from an EMBL/GenBank/DDBJ whole genome shotgun (WGS) entry which is preliminary data.</text>
</comment>
<dbReference type="Proteomes" id="UP001190700">
    <property type="component" value="Unassembled WGS sequence"/>
</dbReference>
<dbReference type="PANTHER" id="PTHR16026">
    <property type="entry name" value="CARTILAGE ACIDIC PROTEIN 1"/>
    <property type="match status" value="1"/>
</dbReference>
<protein>
    <recommendedName>
        <fullName evidence="4">CBM6 domain-containing protein</fullName>
    </recommendedName>
</protein>
<dbReference type="Pfam" id="PF07593">
    <property type="entry name" value="UnbV_ASPIC"/>
    <property type="match status" value="1"/>
</dbReference>
<dbReference type="PANTHER" id="PTHR16026:SF0">
    <property type="entry name" value="CARTILAGE ACIDIC PROTEIN 1"/>
    <property type="match status" value="1"/>
</dbReference>
<evidence type="ECO:0000256" key="1">
    <source>
        <dbReference type="ARBA" id="ARBA00022729"/>
    </source>
</evidence>
<proteinExistence type="predicted"/>
<dbReference type="Pfam" id="PF13517">
    <property type="entry name" value="FG-GAP_3"/>
    <property type="match status" value="1"/>
</dbReference>
<evidence type="ECO:0000256" key="2">
    <source>
        <dbReference type="SAM" id="MobiDB-lite"/>
    </source>
</evidence>
<evidence type="ECO:0000313" key="5">
    <source>
        <dbReference type="EMBL" id="KAK3274252.1"/>
    </source>
</evidence>
<reference evidence="5 6" key="1">
    <citation type="journal article" date="2015" name="Genome Biol. Evol.">
        <title>Comparative Genomics of a Bacterivorous Green Alga Reveals Evolutionary Causalities and Consequences of Phago-Mixotrophic Mode of Nutrition.</title>
        <authorList>
            <person name="Burns J.A."/>
            <person name="Paasch A."/>
            <person name="Narechania A."/>
            <person name="Kim E."/>
        </authorList>
    </citation>
    <scope>NUCLEOTIDE SEQUENCE [LARGE SCALE GENOMIC DNA]</scope>
    <source>
        <strain evidence="5 6">PLY_AMNH</strain>
    </source>
</reference>
<evidence type="ECO:0000259" key="4">
    <source>
        <dbReference type="PROSITE" id="PS51175"/>
    </source>
</evidence>
<name>A0AAE0G9V2_9CHLO</name>
<dbReference type="SUPFAM" id="SSF69318">
    <property type="entry name" value="Integrin alpha N-terminal domain"/>
    <property type="match status" value="1"/>
</dbReference>